<keyword evidence="5" id="KW-1185">Reference proteome</keyword>
<dbReference type="Proteomes" id="UP001141806">
    <property type="component" value="Unassembled WGS sequence"/>
</dbReference>
<sequence>MYGRSHGYHPRPSAGPRGAAHPAAAAPPPHYFPVNPNPYYQNPIPYIQNTNPYLQNPIFQSFQPPHIQTPNPYLQNLSLPSSQTPYLQNPALPPQQFPNPSFQPTTSTSKPSEAQDRIDQAITKAHRDLLDAGESVSVWKVSQAALVSLQIDSWDSLGFQMQEIPSLYRLMNTEGKVNAFIHCFVGVQRITSLYDLNFAICKNRGVKSFEDLELGPLLRHPLVVHYFLVPSYAMEIHKITSEEIIRYLVEFVNVCKDAEIVGDNFLDFIASKRSITSSSRAKLGVRIQSLRMYLFSIREAKKAEAATIGNCVKMLQATVNKKIRSRKKVHSPAIVSQKEVFDQQFKVISKRMKSRFKAISRRMKSFSSINKESFSSINKDFRGKHIILVSSSSDHDSDDDISSEDDEGENDLSNQSTISRSRQCHDQLTNSCPYPSASEEMARLGLKTEVGGESFGADDNKRSAERKRKKHVSDSLPQKSPKRGKTMLDESDLDLPIQESCSKKDLVIKNKIDDHLLPDDEVRMFITTWKEACRELSVSQVFDKMVDFYNPTGRRKKLTKAMISSYPFIGLLNVAVKSLKSGMWDSLYDTFQSISQQRFISEDSDQFNDTETIDVEPCVKDAVSGNIHISELDFSVKVEDIVRKITSYFEFNKSIQRDGKNGLEMRIIWFRKFLSCEKWLTEQFSVKEFGSLGHGDFVMFLEKHIALLPNESLPEGLRKGPSLKVLMLHHQLAVLLSQASTTFWVNGGISKKQISVLLKKQFPLISFEITGNELTEDLLQSITKQKGNATSSCVVFSVTLSGTCCVGDSLFQSGKQSLETAGMMDDLGWRVGILGPVTAQDAIKCLLKAPFLSDLQSWSHWDLIFAPLLGSLVEWLLTVGDNKDLLCLVTRDGKVLRIDPSATMDEFLESLLKGSPFQTAVKLVSLFAFYGGERQIPSSLLKCYASRALEVMIKNNMDSQDVIHGGDFVGHGKTLKGHHILAENSTVDQFLMESPGANLHDMTGSELFDSLSRENKAVPVASRFILDCLGHLPSEFRYFTADILLSAFQSVTKYAAIAILRECNHTDQRLMLHDLGLSLGIAQWIEDYHAFCSTAATDLVMSSGPSGLKAVNCAVGMDLKGMTGNLPPDGNSMVTSEADTCNEEVGQIHDTMDHKLSSGLSIDDGTRLQSKHCEDQSANLIVESIRREEFGLDPCLSDTETGILKKQHARLGRALHCLSQELYSQDSHFILELVQNADDNIYPKDVEPTLVFILQATGIVVLNNEQGFSSENIRALCDVGNSTKKLSNAGYIGQKGIGFKSVFRVTDAPEIHSNGFHVKFDISEGQIGFVLPTVVPPCNVDIFTRLLCCEANTCWNTCIVLPFRSKLIEGMAMGSIISKFSDLHPSLLLFLHRLQCIKFMNMLDDTLMIMRKKTMGNGIVKVSHGKDNMCWFVATQKLQANPKLEQQPVFAFLPLRTYGLKFIIQGDFVLPSSREEVDEDSAWNQWLLSEFPHLFVSAEMSFCALPCFLESPGKAVAAYMSFVPLDGEVHGFFSHLPRMIISKLRMSNCLLLEGNANEWVPPCKVLRCWNELAHVLLPQALLQQHLGLGFLDKDISLSNPLAKALGIEDYGPKVLIDILSSICQTNNGIDSLGLHWLSSWINALYTMLVQSSGQTSLNAVMESDLIRRLREIAFIPLSDGTYGSVAEGTIWLPSDAFSSGFEGEHCIDAFRRLYAVLNTVRPDLLNAAGVNTYSLEDIPVDNIMRMLQTVGVQRLSSHEIIKVHILPAICDDGMDKDNDLMTEYLSFVMLHLQSSCVSCHVERAHIVSELQNRVLVLTNHGYKRPADVSIHFTREFGNPVDVNKLLGATDFKWCEVDIMYLKHPSTKSLSSGMTKWREFLQELGVNDFVQIGHVLKNADDLSHSVLMNMLRNGDLISSVSVIEDWESPELVHLLSMLSSHNNLEKCKYLLEFLDDTWDDCFSAKVMGHCIFKTTKESKPFKSSFMNSICDIEWVVSSMDEKLHYPQDLFYDCEAVRSILGGCAPYAVPKVRSKKLINDIGFKTQVTLDDALVILQAWTRSDTPFKASISQISRFYTFIWDEIATSKANIAGNFSSGPSIFVPFVYPCKKDDIVYGMFLSPEEVHWHDFTGSVNLIEEVLQHGSIVRNNCPISKTLSHLYPSLHDFFVQECGVCETPSFRVYLQILLQLSSICLPSQVANAVFKILLKWANDLKSGLLGPGDVGYLKECLLKLESTMLPTVQDKWVSLHASYGLVCWCDDDELKKQFKHSDNIDFLYFGELSDEEKEMLPAKFAPLMQTIGVPSLSEVVTREAIFYGVEDCREKASLVDWVLPFAQRFIYKSLPERYFEFKQSKFENLSRLQIVVVEKLFYRHTIKGSDSVSKKQFECSCLLQGNILYVTRDSDSHSLFMELGRLFFDGAPELPFANFLHMITTMAESGSTEEQREFFILNSQKVPKIPEEEPVWFLSSLQEDETSQPTCTSAMVAVQNPFKSKRKPGINSNWPPADWKTAPNFSFTRHLMTKLSVPPNNGSSQKEFDPEGIILHPTTNHEILNKVSVDCVAHDNYSVTTATLLLQDSRIVEGQSHLADSSVTVLKETDSSMEWNKSFDSVTVPTDQDVGVSASFNERDQLSYGTPNEKQAATTGRQGELVAFKYFAEKFGKAGVEWVNEEAETGLPYDLIIGGNGEHKEYIEVKASKCENKDWFHISTREWQCAIEKGEFFSIVHVSLLGLKNARITVFRNPLKLCQKGVLSLAVLMRKPLENSYFVV</sequence>
<dbReference type="PANTHER" id="PTHR32387:SF0">
    <property type="entry name" value="PROTEIN NO VEIN"/>
    <property type="match status" value="1"/>
</dbReference>
<evidence type="ECO:0008006" key="6">
    <source>
        <dbReference type="Google" id="ProtNLM"/>
    </source>
</evidence>
<feature type="domain" description="Protein NO VEIN C-terminal" evidence="2">
    <location>
        <begin position="2647"/>
        <end position="2730"/>
    </location>
</feature>
<reference evidence="4" key="1">
    <citation type="journal article" date="2023" name="Plant J.">
        <title>The genome of the king protea, Protea cynaroides.</title>
        <authorList>
            <person name="Chang J."/>
            <person name="Duong T.A."/>
            <person name="Schoeman C."/>
            <person name="Ma X."/>
            <person name="Roodt D."/>
            <person name="Barker N."/>
            <person name="Li Z."/>
            <person name="Van de Peer Y."/>
            <person name="Mizrachi E."/>
        </authorList>
    </citation>
    <scope>NUCLEOTIDE SEQUENCE</scope>
    <source>
        <tissue evidence="4">Young leaves</tissue>
    </source>
</reference>
<evidence type="ECO:0000256" key="1">
    <source>
        <dbReference type="SAM" id="MobiDB-lite"/>
    </source>
</evidence>
<organism evidence="4 5">
    <name type="scientific">Protea cynaroides</name>
    <dbReference type="NCBI Taxonomy" id="273540"/>
    <lineage>
        <taxon>Eukaryota</taxon>
        <taxon>Viridiplantae</taxon>
        <taxon>Streptophyta</taxon>
        <taxon>Embryophyta</taxon>
        <taxon>Tracheophyta</taxon>
        <taxon>Spermatophyta</taxon>
        <taxon>Magnoliopsida</taxon>
        <taxon>Proteales</taxon>
        <taxon>Proteaceae</taxon>
        <taxon>Protea</taxon>
    </lineage>
</organism>
<feature type="compositionally biased region" description="Polar residues" evidence="1">
    <location>
        <begin position="411"/>
        <end position="433"/>
    </location>
</feature>
<feature type="region of interest" description="Disordered" evidence="1">
    <location>
        <begin position="1"/>
        <end position="29"/>
    </location>
</feature>
<dbReference type="NCBIfam" id="NF047352">
    <property type="entry name" value="P_loop_sacsin"/>
    <property type="match status" value="1"/>
</dbReference>
<name>A0A9Q0GX56_9MAGN</name>
<feature type="domain" description="Sacsin/Nov" evidence="3">
    <location>
        <begin position="1252"/>
        <end position="1321"/>
    </location>
</feature>
<dbReference type="GO" id="GO:0048364">
    <property type="term" value="P:root development"/>
    <property type="evidence" value="ECO:0007669"/>
    <property type="project" value="TreeGrafter"/>
</dbReference>
<feature type="compositionally biased region" description="Low complexity" evidence="1">
    <location>
        <begin position="10"/>
        <end position="24"/>
    </location>
</feature>
<dbReference type="PANTHER" id="PTHR32387">
    <property type="entry name" value="WU:FJ29H11"/>
    <property type="match status" value="1"/>
</dbReference>
<dbReference type="Pfam" id="PF13020">
    <property type="entry name" value="NOV_C"/>
    <property type="match status" value="1"/>
</dbReference>
<gene>
    <name evidence="4" type="ORF">NE237_012605</name>
</gene>
<dbReference type="Gene3D" id="3.30.565.10">
    <property type="entry name" value="Histidine kinase-like ATPase, C-terminal domain"/>
    <property type="match status" value="1"/>
</dbReference>
<feature type="region of interest" description="Disordered" evidence="1">
    <location>
        <begin position="57"/>
        <end position="115"/>
    </location>
</feature>
<dbReference type="EMBL" id="JAMYWD010000011">
    <property type="protein sequence ID" value="KAJ4955822.1"/>
    <property type="molecule type" value="Genomic_DNA"/>
</dbReference>
<dbReference type="Pfam" id="PF25794">
    <property type="entry name" value="SACS"/>
    <property type="match status" value="1"/>
</dbReference>
<evidence type="ECO:0000259" key="3">
    <source>
        <dbReference type="Pfam" id="PF25794"/>
    </source>
</evidence>
<dbReference type="SUPFAM" id="SSF55874">
    <property type="entry name" value="ATPase domain of HSP90 chaperone/DNA topoisomerase II/histidine kinase"/>
    <property type="match status" value="1"/>
</dbReference>
<proteinExistence type="predicted"/>
<dbReference type="GO" id="GO:0010305">
    <property type="term" value="P:leaf vascular tissue pattern formation"/>
    <property type="evidence" value="ECO:0007669"/>
    <property type="project" value="TreeGrafter"/>
</dbReference>
<dbReference type="InterPro" id="IPR024975">
    <property type="entry name" value="NOV_C"/>
</dbReference>
<dbReference type="GO" id="GO:0005634">
    <property type="term" value="C:nucleus"/>
    <property type="evidence" value="ECO:0007669"/>
    <property type="project" value="TreeGrafter"/>
</dbReference>
<dbReference type="InterPro" id="IPR052957">
    <property type="entry name" value="Auxin_embryo_med"/>
</dbReference>
<dbReference type="OrthoDB" id="1262810at2759"/>
<evidence type="ECO:0000313" key="4">
    <source>
        <dbReference type="EMBL" id="KAJ4955822.1"/>
    </source>
</evidence>
<dbReference type="InterPro" id="IPR058210">
    <property type="entry name" value="SACS/Nov_dom"/>
</dbReference>
<feature type="region of interest" description="Disordered" evidence="1">
    <location>
        <begin position="448"/>
        <end position="487"/>
    </location>
</feature>
<dbReference type="InterPro" id="IPR036890">
    <property type="entry name" value="HATPase_C_sf"/>
</dbReference>
<protein>
    <recommendedName>
        <fullName evidence="6">Protein NO VEIN C-terminal domain-containing protein</fullName>
    </recommendedName>
</protein>
<feature type="compositionally biased region" description="Acidic residues" evidence="1">
    <location>
        <begin position="396"/>
        <end position="410"/>
    </location>
</feature>
<feature type="compositionally biased region" description="Polar residues" evidence="1">
    <location>
        <begin position="57"/>
        <end position="87"/>
    </location>
</feature>
<dbReference type="GO" id="GO:0009793">
    <property type="term" value="P:embryo development ending in seed dormancy"/>
    <property type="evidence" value="ECO:0007669"/>
    <property type="project" value="TreeGrafter"/>
</dbReference>
<evidence type="ECO:0000313" key="5">
    <source>
        <dbReference type="Proteomes" id="UP001141806"/>
    </source>
</evidence>
<comment type="caution">
    <text evidence="4">The sequence shown here is derived from an EMBL/GenBank/DDBJ whole genome shotgun (WGS) entry which is preliminary data.</text>
</comment>
<accession>A0A9Q0GX56</accession>
<feature type="region of interest" description="Disordered" evidence="1">
    <location>
        <begin position="392"/>
        <end position="436"/>
    </location>
</feature>
<evidence type="ECO:0000259" key="2">
    <source>
        <dbReference type="Pfam" id="PF13020"/>
    </source>
</evidence>